<proteinExistence type="predicted"/>
<name>A0A848QKU5_9SPHN</name>
<organism evidence="3 4">
    <name type="scientific">Pontixanthobacter rizhaonensis</name>
    <dbReference type="NCBI Taxonomy" id="2730337"/>
    <lineage>
        <taxon>Bacteria</taxon>
        <taxon>Pseudomonadati</taxon>
        <taxon>Pseudomonadota</taxon>
        <taxon>Alphaproteobacteria</taxon>
        <taxon>Sphingomonadales</taxon>
        <taxon>Erythrobacteraceae</taxon>
        <taxon>Pontixanthobacter</taxon>
    </lineage>
</organism>
<dbReference type="InterPro" id="IPR040677">
    <property type="entry name" value="LPD7"/>
</dbReference>
<evidence type="ECO:0000313" key="3">
    <source>
        <dbReference type="EMBL" id="NMW31227.1"/>
    </source>
</evidence>
<comment type="caution">
    <text evidence="3">The sequence shown here is derived from an EMBL/GenBank/DDBJ whole genome shotgun (WGS) entry which is preliminary data.</text>
</comment>
<evidence type="ECO:0000313" key="4">
    <source>
        <dbReference type="Proteomes" id="UP000561181"/>
    </source>
</evidence>
<sequence>MADKLEGNSSSESGHAARSKTGQSKSTLDKSTPKKPKRKAEKPTITDDLSGRFLRVGNKIYRTSDDKRPLVRLEPDRLKTSNIDALPDILRIAKANGWTSVRINGGDKFKKAAFLAAAAQGLTVENYKPSKIVRAEAERLQARIAEREKRREGKKPNSKSSEAANETITFKTLSDRFLKQSHEENARDPELRRAQSLVAQTISITRAKYPDDPAKASKEVEAKRQDIARRIASGDSIAAIQVRAQQAQRVREITQDQTMKKDGRTR</sequence>
<evidence type="ECO:0000256" key="1">
    <source>
        <dbReference type="SAM" id="MobiDB-lite"/>
    </source>
</evidence>
<feature type="domain" description="Large polyvalent protein-associated" evidence="2">
    <location>
        <begin position="49"/>
        <end position="135"/>
    </location>
</feature>
<dbReference type="EMBL" id="JABCRE010000002">
    <property type="protein sequence ID" value="NMW31227.1"/>
    <property type="molecule type" value="Genomic_DNA"/>
</dbReference>
<gene>
    <name evidence="3" type="ORF">HKD42_04055</name>
</gene>
<keyword evidence="4" id="KW-1185">Reference proteome</keyword>
<dbReference type="AlphaFoldDB" id="A0A848QKU5"/>
<feature type="compositionally biased region" description="Basic and acidic residues" evidence="1">
    <location>
        <begin position="145"/>
        <end position="155"/>
    </location>
</feature>
<dbReference type="Proteomes" id="UP000561181">
    <property type="component" value="Unassembled WGS sequence"/>
</dbReference>
<accession>A0A848QKU5</accession>
<feature type="region of interest" description="Disordered" evidence="1">
    <location>
        <begin position="145"/>
        <end position="166"/>
    </location>
</feature>
<dbReference type="Pfam" id="PF18821">
    <property type="entry name" value="LPD7"/>
    <property type="match status" value="1"/>
</dbReference>
<evidence type="ECO:0000259" key="2">
    <source>
        <dbReference type="Pfam" id="PF18821"/>
    </source>
</evidence>
<dbReference type="RefSeq" id="WP_170010530.1">
    <property type="nucleotide sequence ID" value="NZ_JABCRE010000002.1"/>
</dbReference>
<feature type="region of interest" description="Disordered" evidence="1">
    <location>
        <begin position="1"/>
        <end position="48"/>
    </location>
</feature>
<protein>
    <submittedName>
        <fullName evidence="3">DNA primase</fullName>
    </submittedName>
</protein>
<reference evidence="3 4" key="1">
    <citation type="submission" date="2020-04" db="EMBL/GenBank/DDBJ databases">
        <authorList>
            <person name="Liu A."/>
        </authorList>
    </citation>
    <scope>NUCLEOTIDE SEQUENCE [LARGE SCALE GENOMIC DNA]</scope>
    <source>
        <strain evidence="3 4">RZ02</strain>
    </source>
</reference>